<dbReference type="Proteomes" id="UP001431783">
    <property type="component" value="Unassembled WGS sequence"/>
</dbReference>
<comment type="caution">
    <text evidence="1">The sequence shown here is derived from an EMBL/GenBank/DDBJ whole genome shotgun (WGS) entry which is preliminary data.</text>
</comment>
<evidence type="ECO:0000313" key="1">
    <source>
        <dbReference type="EMBL" id="KAK9877633.1"/>
    </source>
</evidence>
<name>A0AAW1U979_9CUCU</name>
<evidence type="ECO:0000313" key="2">
    <source>
        <dbReference type="Proteomes" id="UP001431783"/>
    </source>
</evidence>
<organism evidence="1 2">
    <name type="scientific">Henosepilachna vigintioctopunctata</name>
    <dbReference type="NCBI Taxonomy" id="420089"/>
    <lineage>
        <taxon>Eukaryota</taxon>
        <taxon>Metazoa</taxon>
        <taxon>Ecdysozoa</taxon>
        <taxon>Arthropoda</taxon>
        <taxon>Hexapoda</taxon>
        <taxon>Insecta</taxon>
        <taxon>Pterygota</taxon>
        <taxon>Neoptera</taxon>
        <taxon>Endopterygota</taxon>
        <taxon>Coleoptera</taxon>
        <taxon>Polyphaga</taxon>
        <taxon>Cucujiformia</taxon>
        <taxon>Coccinelloidea</taxon>
        <taxon>Coccinellidae</taxon>
        <taxon>Epilachninae</taxon>
        <taxon>Epilachnini</taxon>
        <taxon>Henosepilachna</taxon>
    </lineage>
</organism>
<gene>
    <name evidence="1" type="ORF">WA026_019303</name>
</gene>
<proteinExistence type="predicted"/>
<keyword evidence="2" id="KW-1185">Reference proteome</keyword>
<protein>
    <submittedName>
        <fullName evidence="1">Uncharacterized protein</fullName>
    </submittedName>
</protein>
<reference evidence="1 2" key="1">
    <citation type="submission" date="2023-03" db="EMBL/GenBank/DDBJ databases">
        <title>Genome insight into feeding habits of ladybird beetles.</title>
        <authorList>
            <person name="Li H.-S."/>
            <person name="Huang Y.-H."/>
            <person name="Pang H."/>
        </authorList>
    </citation>
    <scope>NUCLEOTIDE SEQUENCE [LARGE SCALE GENOMIC DNA]</scope>
    <source>
        <strain evidence="1">SYSU_2023b</strain>
        <tissue evidence="1">Whole body</tissue>
    </source>
</reference>
<dbReference type="EMBL" id="JARQZJ010000043">
    <property type="protein sequence ID" value="KAK9877633.1"/>
    <property type="molecule type" value="Genomic_DNA"/>
</dbReference>
<dbReference type="AlphaFoldDB" id="A0AAW1U979"/>
<accession>A0AAW1U979</accession>
<sequence>MAGDTDGASDCSSRKFKFKCCKTQVTTNLLSIKCGGIYHSSCAERDVSGITVLEDSRVICCGTINGTIDDLFVADKTVCELHQSLDELKHKLDKVSCEKDLLREIISEVQDKNRILIENNNLLVQRISDVEKKHQQKTQLTTPTNVINSKINKVPLN</sequence>